<organism evidence="2 3">
    <name type="scientific">Renibacterium salmoninarum (strain ATCC 33209 / DSM 20767 / JCM 11484 / NBRC 15589 / NCIMB 2235)</name>
    <dbReference type="NCBI Taxonomy" id="288705"/>
    <lineage>
        <taxon>Bacteria</taxon>
        <taxon>Bacillati</taxon>
        <taxon>Actinomycetota</taxon>
        <taxon>Actinomycetes</taxon>
        <taxon>Micrococcales</taxon>
        <taxon>Micrococcaceae</taxon>
        <taxon>Renibacterium</taxon>
    </lineage>
</organism>
<dbReference type="EMBL" id="CP000910">
    <property type="protein sequence ID" value="ABY22603.1"/>
    <property type="molecule type" value="Genomic_DNA"/>
</dbReference>
<dbReference type="eggNOG" id="COG1670">
    <property type="taxonomic scope" value="Bacteria"/>
</dbReference>
<dbReference type="PROSITE" id="PS51186">
    <property type="entry name" value="GNAT"/>
    <property type="match status" value="1"/>
</dbReference>
<sequence>MATDEHLAQLAAHVHAGHAMSSPLPYDDPMSFYEDDPDIRVRKWLEAAWRNRGSFSSESWRLSFAVIVDGKPIGMQDVISSRFSTLGTLASFSWLSAVERRKGLGREMRSAILQLAFAGLNATEAHSDAFVDNLGSNRVSESLGYERNGVDWDTRRGTPAQLQRWRIDRAQWEKVCRDDIQIVGLEPVKAALQLN</sequence>
<dbReference type="InterPro" id="IPR016181">
    <property type="entry name" value="Acyl_CoA_acyltransferase"/>
</dbReference>
<dbReference type="InterPro" id="IPR000182">
    <property type="entry name" value="GNAT_dom"/>
</dbReference>
<name>A9WQF3_RENSM</name>
<gene>
    <name evidence="2" type="ordered locus">RSal33209_0860</name>
</gene>
<dbReference type="HOGENOM" id="CLU_106319_1_0_11"/>
<dbReference type="AlphaFoldDB" id="A9WQF3"/>
<dbReference type="Proteomes" id="UP000002007">
    <property type="component" value="Chromosome"/>
</dbReference>
<keyword evidence="3" id="KW-1185">Reference proteome</keyword>
<dbReference type="RefSeq" id="WP_012244298.1">
    <property type="nucleotide sequence ID" value="NC_010168.1"/>
</dbReference>
<evidence type="ECO:0000259" key="1">
    <source>
        <dbReference type="PROSITE" id="PS51186"/>
    </source>
</evidence>
<dbReference type="KEGG" id="rsa:RSal33209_0860"/>
<accession>A9WQF3</accession>
<dbReference type="STRING" id="288705.RSal33209_0860"/>
<proteinExistence type="predicted"/>
<evidence type="ECO:0000313" key="3">
    <source>
        <dbReference type="Proteomes" id="UP000002007"/>
    </source>
</evidence>
<evidence type="ECO:0000313" key="2">
    <source>
        <dbReference type="EMBL" id="ABY22603.1"/>
    </source>
</evidence>
<dbReference type="GO" id="GO:0016747">
    <property type="term" value="F:acyltransferase activity, transferring groups other than amino-acyl groups"/>
    <property type="evidence" value="ECO:0007669"/>
    <property type="project" value="InterPro"/>
</dbReference>
<dbReference type="SUPFAM" id="SSF55729">
    <property type="entry name" value="Acyl-CoA N-acyltransferases (Nat)"/>
    <property type="match status" value="1"/>
</dbReference>
<dbReference type="Gene3D" id="3.40.630.30">
    <property type="match status" value="1"/>
</dbReference>
<protein>
    <submittedName>
        <fullName evidence="2">Acetyltransferase, GNAT family</fullName>
    </submittedName>
</protein>
<feature type="domain" description="N-acetyltransferase" evidence="1">
    <location>
        <begin position="19"/>
        <end position="168"/>
    </location>
</feature>
<dbReference type="Pfam" id="PF13302">
    <property type="entry name" value="Acetyltransf_3"/>
    <property type="match status" value="1"/>
</dbReference>
<reference evidence="3" key="1">
    <citation type="journal article" date="2008" name="J. Bacteriol.">
        <title>Genome sequence of the fish pathogen Renibacterium salmoninarum suggests reductive evolution away from an environmental Arthrobacter ancestor.</title>
        <authorList>
            <person name="Wiens G.D."/>
            <person name="Rockey D.D."/>
            <person name="Wu Z."/>
            <person name="Chang J."/>
            <person name="Levy R."/>
            <person name="Crane S."/>
            <person name="Chen D.S."/>
            <person name="Capri G.R."/>
            <person name="Burnett J.R."/>
            <person name="Sudheesh P.S."/>
            <person name="Schipma M.J."/>
            <person name="Burd H."/>
            <person name="Bhattacharyya A."/>
            <person name="Rhodes L.D."/>
            <person name="Kaul R."/>
            <person name="Strom M.S."/>
        </authorList>
    </citation>
    <scope>NUCLEOTIDE SEQUENCE [LARGE SCALE GENOMIC DNA]</scope>
    <source>
        <strain evidence="3">ATCC 33209 / DSM 20767 / JCM 11484 / NBRC 15589 / NCIMB 2235</strain>
    </source>
</reference>
<keyword evidence="2" id="KW-0808">Transferase</keyword>